<dbReference type="OrthoDB" id="7350933at2"/>
<feature type="chain" id="PRO_5015001501" evidence="1">
    <location>
        <begin position="25"/>
        <end position="175"/>
    </location>
</feature>
<name>A0A2N3Q0J7_9PROT</name>
<accession>A0A2N3Q0J7</accession>
<feature type="signal peptide" evidence="1">
    <location>
        <begin position="1"/>
        <end position="24"/>
    </location>
</feature>
<proteinExistence type="predicted"/>
<evidence type="ECO:0000313" key="2">
    <source>
        <dbReference type="EMBL" id="PKU26173.1"/>
    </source>
</evidence>
<gene>
    <name evidence="2" type="ORF">CWS72_03350</name>
</gene>
<evidence type="ECO:0000256" key="1">
    <source>
        <dbReference type="SAM" id="SignalP"/>
    </source>
</evidence>
<sequence length="175" mass="18887">MPALTKFIVLPAAVFLLAAASAQASDTGDIARRYNLSVPIVETVLKNIDSFFASADAPENRMTSGLLKDLALKTVKAHMSRLEEETPGKATENVAEEKNATYKVTVRTTRHEATETAECVEANATASGAEGVPVVKDGAFAFDSVHPKNTSFSWKMSFCRTPTNGGSDFTDWQLR</sequence>
<organism evidence="2 3">
    <name type="scientific">Telmatospirillum siberiense</name>
    <dbReference type="NCBI Taxonomy" id="382514"/>
    <lineage>
        <taxon>Bacteria</taxon>
        <taxon>Pseudomonadati</taxon>
        <taxon>Pseudomonadota</taxon>
        <taxon>Alphaproteobacteria</taxon>
        <taxon>Rhodospirillales</taxon>
        <taxon>Rhodospirillaceae</taxon>
        <taxon>Telmatospirillum</taxon>
    </lineage>
</organism>
<keyword evidence="3" id="KW-1185">Reference proteome</keyword>
<reference evidence="3" key="1">
    <citation type="submission" date="2017-12" db="EMBL/GenBank/DDBJ databases">
        <title>Draft genome sequence of Telmatospirillum siberiense 26-4b1T, an acidotolerant peatland alphaproteobacterium potentially involved in sulfur cycling.</title>
        <authorList>
            <person name="Hausmann B."/>
            <person name="Pjevac P."/>
            <person name="Schreck K."/>
            <person name="Herbold C.W."/>
            <person name="Daims H."/>
            <person name="Wagner M."/>
            <person name="Pester M."/>
            <person name="Loy A."/>
        </authorList>
    </citation>
    <scope>NUCLEOTIDE SEQUENCE [LARGE SCALE GENOMIC DNA]</scope>
    <source>
        <strain evidence="3">26-4b1</strain>
    </source>
</reference>
<evidence type="ECO:0000313" key="3">
    <source>
        <dbReference type="Proteomes" id="UP000233293"/>
    </source>
</evidence>
<dbReference type="RefSeq" id="WP_101249134.1">
    <property type="nucleotide sequence ID" value="NZ_PIUM01000002.1"/>
</dbReference>
<dbReference type="Proteomes" id="UP000233293">
    <property type="component" value="Unassembled WGS sequence"/>
</dbReference>
<keyword evidence="1" id="KW-0732">Signal</keyword>
<dbReference type="AlphaFoldDB" id="A0A2N3Q0J7"/>
<protein>
    <submittedName>
        <fullName evidence="2">Uncharacterized protein</fullName>
    </submittedName>
</protein>
<comment type="caution">
    <text evidence="2">The sequence shown here is derived from an EMBL/GenBank/DDBJ whole genome shotgun (WGS) entry which is preliminary data.</text>
</comment>
<dbReference type="EMBL" id="PIUM01000002">
    <property type="protein sequence ID" value="PKU26173.1"/>
    <property type="molecule type" value="Genomic_DNA"/>
</dbReference>